<keyword evidence="2" id="KW-1185">Reference proteome</keyword>
<organism evidence="1 2">
    <name type="scientific">Trifolium medium</name>
    <dbReference type="NCBI Taxonomy" id="97028"/>
    <lineage>
        <taxon>Eukaryota</taxon>
        <taxon>Viridiplantae</taxon>
        <taxon>Streptophyta</taxon>
        <taxon>Embryophyta</taxon>
        <taxon>Tracheophyta</taxon>
        <taxon>Spermatophyta</taxon>
        <taxon>Magnoliopsida</taxon>
        <taxon>eudicotyledons</taxon>
        <taxon>Gunneridae</taxon>
        <taxon>Pentapetalae</taxon>
        <taxon>rosids</taxon>
        <taxon>fabids</taxon>
        <taxon>Fabales</taxon>
        <taxon>Fabaceae</taxon>
        <taxon>Papilionoideae</taxon>
        <taxon>50 kb inversion clade</taxon>
        <taxon>NPAAA clade</taxon>
        <taxon>Hologalegina</taxon>
        <taxon>IRL clade</taxon>
        <taxon>Trifolieae</taxon>
        <taxon>Trifolium</taxon>
    </lineage>
</organism>
<dbReference type="EMBL" id="LXQA011186756">
    <property type="protein sequence ID" value="MCI88194.1"/>
    <property type="molecule type" value="Genomic_DNA"/>
</dbReference>
<comment type="caution">
    <text evidence="1">The sequence shown here is derived from an EMBL/GenBank/DDBJ whole genome shotgun (WGS) entry which is preliminary data.</text>
</comment>
<accession>A0A392VII0</accession>
<feature type="non-terminal residue" evidence="1">
    <location>
        <position position="33"/>
    </location>
</feature>
<name>A0A392VII0_9FABA</name>
<evidence type="ECO:0000313" key="1">
    <source>
        <dbReference type="EMBL" id="MCI88194.1"/>
    </source>
</evidence>
<dbReference type="Proteomes" id="UP000265520">
    <property type="component" value="Unassembled WGS sequence"/>
</dbReference>
<proteinExistence type="predicted"/>
<protein>
    <submittedName>
        <fullName evidence="1">Uncharacterized protein</fullName>
    </submittedName>
</protein>
<evidence type="ECO:0000313" key="2">
    <source>
        <dbReference type="Proteomes" id="UP000265520"/>
    </source>
</evidence>
<sequence>MGERAIYVGLDPNNVDLRLSGLLNPVRDQEAGR</sequence>
<reference evidence="1 2" key="1">
    <citation type="journal article" date="2018" name="Front. Plant Sci.">
        <title>Red Clover (Trifolium pratense) and Zigzag Clover (T. medium) - A Picture of Genomic Similarities and Differences.</title>
        <authorList>
            <person name="Dluhosova J."/>
            <person name="Istvanek J."/>
            <person name="Nedelnik J."/>
            <person name="Repkova J."/>
        </authorList>
    </citation>
    <scope>NUCLEOTIDE SEQUENCE [LARGE SCALE GENOMIC DNA]</scope>
    <source>
        <strain evidence="2">cv. 10/8</strain>
        <tissue evidence="1">Leaf</tissue>
    </source>
</reference>
<dbReference type="AlphaFoldDB" id="A0A392VII0"/>